<organism evidence="3 5">
    <name type="scientific">Labedella gwakjiensis</name>
    <dbReference type="NCBI Taxonomy" id="390269"/>
    <lineage>
        <taxon>Bacteria</taxon>
        <taxon>Bacillati</taxon>
        <taxon>Actinomycetota</taxon>
        <taxon>Actinomycetes</taxon>
        <taxon>Micrococcales</taxon>
        <taxon>Microbacteriaceae</taxon>
        <taxon>Labedella</taxon>
    </lineage>
</organism>
<dbReference type="SUPFAM" id="SSF56601">
    <property type="entry name" value="beta-lactamase/transpeptidase-like"/>
    <property type="match status" value="1"/>
</dbReference>
<dbReference type="PANTHER" id="PTHR30023:SF0">
    <property type="entry name" value="PENICILLIN-SENSITIVE CARBOXYPEPTIDASE A"/>
    <property type="match status" value="1"/>
</dbReference>
<dbReference type="EMBL" id="RZGY01000004">
    <property type="protein sequence ID" value="RUQ82053.1"/>
    <property type="molecule type" value="Genomic_DNA"/>
</dbReference>
<dbReference type="Pfam" id="PF02113">
    <property type="entry name" value="Peptidase_S13"/>
    <property type="match status" value="2"/>
</dbReference>
<evidence type="ECO:0000313" key="6">
    <source>
        <dbReference type="Proteomes" id="UP000268291"/>
    </source>
</evidence>
<keyword evidence="2 4" id="KW-0378">Hydrolase</keyword>
<accession>A0A2P8GT70</accession>
<dbReference type="AlphaFoldDB" id="A0A2P8GT70"/>
<dbReference type="EC" id="3.4.16.4" evidence="4"/>
<comment type="caution">
    <text evidence="3">The sequence shown here is derived from an EMBL/GenBank/DDBJ whole genome shotgun (WGS) entry which is preliminary data.</text>
</comment>
<evidence type="ECO:0000313" key="4">
    <source>
        <dbReference type="EMBL" id="RUQ82053.1"/>
    </source>
</evidence>
<dbReference type="Proteomes" id="UP000241203">
    <property type="component" value="Unassembled WGS sequence"/>
</dbReference>
<dbReference type="GO" id="GO:0009002">
    <property type="term" value="F:serine-type D-Ala-D-Ala carboxypeptidase activity"/>
    <property type="evidence" value="ECO:0007669"/>
    <property type="project" value="UniProtKB-EC"/>
</dbReference>
<evidence type="ECO:0000313" key="5">
    <source>
        <dbReference type="Proteomes" id="UP000241203"/>
    </source>
</evidence>
<proteinExistence type="inferred from homology"/>
<keyword evidence="3" id="KW-0645">Protease</keyword>
<keyword evidence="3" id="KW-0121">Carboxypeptidase</keyword>
<dbReference type="PRINTS" id="PR00922">
    <property type="entry name" value="DADACBPTASE3"/>
</dbReference>
<keyword evidence="6" id="KW-1185">Reference proteome</keyword>
<protein>
    <submittedName>
        <fullName evidence="3 4">D-alanyl-D-alanine carboxypeptidase/D-alanyl-D-alanine-endopeptidase</fullName>
        <ecNumber evidence="4">3.4.16.4</ecNumber>
    </submittedName>
</protein>
<reference evidence="3 5" key="1">
    <citation type="submission" date="2018-03" db="EMBL/GenBank/DDBJ databases">
        <title>Genomic Encyclopedia of Archaeal and Bacterial Type Strains, Phase II (KMG-II): from individual species to whole genera.</title>
        <authorList>
            <person name="Goeker M."/>
        </authorList>
    </citation>
    <scope>NUCLEOTIDE SEQUENCE [LARGE SCALE GENOMIC DNA]</scope>
    <source>
        <strain evidence="3 5">DSM 21548</strain>
    </source>
</reference>
<dbReference type="Gene3D" id="3.40.710.10">
    <property type="entry name" value="DD-peptidase/beta-lactamase superfamily"/>
    <property type="match status" value="2"/>
</dbReference>
<evidence type="ECO:0000256" key="1">
    <source>
        <dbReference type="ARBA" id="ARBA00006096"/>
    </source>
</evidence>
<dbReference type="OrthoDB" id="56883at2"/>
<gene>
    <name evidence="4" type="primary">dacB</name>
    <name evidence="3" type="ORF">CLV49_0751</name>
    <name evidence="4" type="ORF">ELQ93_16840</name>
</gene>
<dbReference type="GO" id="GO:0006508">
    <property type="term" value="P:proteolysis"/>
    <property type="evidence" value="ECO:0007669"/>
    <property type="project" value="InterPro"/>
</dbReference>
<dbReference type="Proteomes" id="UP000268291">
    <property type="component" value="Unassembled WGS sequence"/>
</dbReference>
<evidence type="ECO:0000313" key="3">
    <source>
        <dbReference type="EMBL" id="PSL37145.1"/>
    </source>
</evidence>
<comment type="similarity">
    <text evidence="1">Belongs to the peptidase S13 family.</text>
</comment>
<dbReference type="GO" id="GO:0000270">
    <property type="term" value="P:peptidoglycan metabolic process"/>
    <property type="evidence" value="ECO:0007669"/>
    <property type="project" value="TreeGrafter"/>
</dbReference>
<name>A0A2P8GT70_9MICO</name>
<dbReference type="NCBIfam" id="TIGR00666">
    <property type="entry name" value="PBP4"/>
    <property type="match status" value="1"/>
</dbReference>
<sequence>MKRRRRRAVTLLVTAAVLTAVGVGSVAAITGANGGGSPMDLFATPPEDCNGDAAIEGWSTGTLHLDVRDVSSGERLREVRGDEPAPTGSTMKVVTAAAAVTSLGPDTTLETRVVAGDDPATVVIVGGGDPTLSRLPSGQDSVYPGAPHLDDLASQVLESREADPELRDVPIRRVDVDASLFGGPAWYGGWSESARTSGSVSNITALMVDGDRDDPSNAYSRRGEAAVDRAAQAFAELLGTDVEVGPLVDAPERATELGSVRSAPVSDLVAYLLTNSDNTLAESLARLVAVNEGAGNRFEDVQEGTTAALDRLGVPTDGLVLADGSGLSAVNAVPASMLSLLLVEVAQGDGDLAIVEDGLAVAGRTGTLAEDGRFATENTDAAGHLRGKSGTLSSMSGLAGIADAADGSTVAFTIWAEDLEAGSASTTARAAVDALAAEIYRCGASL</sequence>
<dbReference type="InterPro" id="IPR012338">
    <property type="entry name" value="Beta-lactam/transpept-like"/>
</dbReference>
<dbReference type="PANTHER" id="PTHR30023">
    <property type="entry name" value="D-ALANYL-D-ALANINE CARBOXYPEPTIDASE"/>
    <property type="match status" value="1"/>
</dbReference>
<evidence type="ECO:0000256" key="2">
    <source>
        <dbReference type="ARBA" id="ARBA00022801"/>
    </source>
</evidence>
<dbReference type="InterPro" id="IPR000667">
    <property type="entry name" value="Peptidase_S13"/>
</dbReference>
<dbReference type="EMBL" id="PYAU01000001">
    <property type="protein sequence ID" value="PSL37145.1"/>
    <property type="molecule type" value="Genomic_DNA"/>
</dbReference>
<reference evidence="4 6" key="2">
    <citation type="submission" date="2018-12" db="EMBL/GenBank/DDBJ databases">
        <authorList>
            <person name="hu s."/>
            <person name="Xu Y."/>
            <person name="Xu B."/>
            <person name="Li F."/>
        </authorList>
    </citation>
    <scope>NUCLEOTIDE SEQUENCE [LARGE SCALE GENOMIC DNA]</scope>
    <source>
        <strain evidence="4 6">KSW2-17</strain>
    </source>
</reference>